<protein>
    <submittedName>
        <fullName evidence="3">Uncharacterized protein</fullName>
    </submittedName>
</protein>
<keyword evidence="4" id="KW-1185">Reference proteome</keyword>
<keyword evidence="1" id="KW-0812">Transmembrane</keyword>
<gene>
    <name evidence="2" type="ORF">H5410_012540</name>
    <name evidence="3" type="ORF">H5410_012543</name>
</gene>
<evidence type="ECO:0000256" key="1">
    <source>
        <dbReference type="SAM" id="Phobius"/>
    </source>
</evidence>
<evidence type="ECO:0000313" key="3">
    <source>
        <dbReference type="EMBL" id="KAG5627325.1"/>
    </source>
</evidence>
<name>A0A9J6ARX3_SOLCO</name>
<keyword evidence="1" id="KW-1133">Transmembrane helix</keyword>
<evidence type="ECO:0000313" key="2">
    <source>
        <dbReference type="EMBL" id="KAG5627322.1"/>
    </source>
</evidence>
<dbReference type="Proteomes" id="UP000824120">
    <property type="component" value="Chromosome 2"/>
</dbReference>
<organism evidence="3 4">
    <name type="scientific">Solanum commersonii</name>
    <name type="common">Commerson's wild potato</name>
    <name type="synonym">Commerson's nightshade</name>
    <dbReference type="NCBI Taxonomy" id="4109"/>
    <lineage>
        <taxon>Eukaryota</taxon>
        <taxon>Viridiplantae</taxon>
        <taxon>Streptophyta</taxon>
        <taxon>Embryophyta</taxon>
        <taxon>Tracheophyta</taxon>
        <taxon>Spermatophyta</taxon>
        <taxon>Magnoliopsida</taxon>
        <taxon>eudicotyledons</taxon>
        <taxon>Gunneridae</taxon>
        <taxon>Pentapetalae</taxon>
        <taxon>asterids</taxon>
        <taxon>lamiids</taxon>
        <taxon>Solanales</taxon>
        <taxon>Solanaceae</taxon>
        <taxon>Solanoideae</taxon>
        <taxon>Solaneae</taxon>
        <taxon>Solanum</taxon>
    </lineage>
</organism>
<evidence type="ECO:0000313" key="4">
    <source>
        <dbReference type="Proteomes" id="UP000824120"/>
    </source>
</evidence>
<sequence>MYHFCPGCCDILMKYTLIVSPLLIPLLYFCAITREKRKRNTWYSVAVLVNNENIRCLYCKTVLFSYKCFHGLMYWSCLSEISHH</sequence>
<dbReference type="EMBL" id="JACXVP010000002">
    <property type="protein sequence ID" value="KAG5627322.1"/>
    <property type="molecule type" value="Genomic_DNA"/>
</dbReference>
<comment type="caution">
    <text evidence="3">The sequence shown here is derived from an EMBL/GenBank/DDBJ whole genome shotgun (WGS) entry which is preliminary data.</text>
</comment>
<proteinExistence type="predicted"/>
<feature type="transmembrane region" description="Helical" evidence="1">
    <location>
        <begin position="12"/>
        <end position="31"/>
    </location>
</feature>
<dbReference type="AlphaFoldDB" id="A0A9J6ARX3"/>
<accession>A0A9J6ARX3</accession>
<dbReference type="EMBL" id="JACXVP010000002">
    <property type="protein sequence ID" value="KAG5627325.1"/>
    <property type="molecule type" value="Genomic_DNA"/>
</dbReference>
<reference evidence="3 4" key="1">
    <citation type="submission" date="2020-09" db="EMBL/GenBank/DDBJ databases">
        <title>De no assembly of potato wild relative species, Solanum commersonii.</title>
        <authorList>
            <person name="Cho K."/>
        </authorList>
    </citation>
    <scope>NUCLEOTIDE SEQUENCE [LARGE SCALE GENOMIC DNA]</scope>
    <source>
        <strain evidence="3">LZ3.2</strain>
        <tissue evidence="3">Leaf</tissue>
    </source>
</reference>
<keyword evidence="1" id="KW-0472">Membrane</keyword>